<reference evidence="11 12" key="1">
    <citation type="journal article" date="2023" name="Elife">
        <title>Identification of key yeast species and microbe-microbe interactions impacting larval growth of Drosophila in the wild.</title>
        <authorList>
            <person name="Mure A."/>
            <person name="Sugiura Y."/>
            <person name="Maeda R."/>
            <person name="Honda K."/>
            <person name="Sakurai N."/>
            <person name="Takahashi Y."/>
            <person name="Watada M."/>
            <person name="Katoh T."/>
            <person name="Gotoh A."/>
            <person name="Gotoh Y."/>
            <person name="Taniguchi I."/>
            <person name="Nakamura K."/>
            <person name="Hayashi T."/>
            <person name="Katayama T."/>
            <person name="Uemura T."/>
            <person name="Hattori Y."/>
        </authorList>
    </citation>
    <scope>NUCLEOTIDE SEQUENCE [LARGE SCALE GENOMIC DNA]</scope>
    <source>
        <strain evidence="11 12">KH-74</strain>
    </source>
</reference>
<feature type="region of interest" description="Disordered" evidence="10">
    <location>
        <begin position="370"/>
        <end position="476"/>
    </location>
</feature>
<comment type="caution">
    <text evidence="11">The sequence shown here is derived from an EMBL/GenBank/DDBJ whole genome shotgun (WGS) entry which is preliminary data.</text>
</comment>
<evidence type="ECO:0000256" key="9">
    <source>
        <dbReference type="SAM" id="Coils"/>
    </source>
</evidence>
<dbReference type="Pfam" id="PF04124">
    <property type="entry name" value="Dor1"/>
    <property type="match status" value="1"/>
</dbReference>
<dbReference type="Proteomes" id="UP001377567">
    <property type="component" value="Unassembled WGS sequence"/>
</dbReference>
<evidence type="ECO:0000256" key="3">
    <source>
        <dbReference type="ARBA" id="ARBA00020983"/>
    </source>
</evidence>
<keyword evidence="5" id="KW-0653">Protein transport</keyword>
<evidence type="ECO:0000256" key="10">
    <source>
        <dbReference type="SAM" id="MobiDB-lite"/>
    </source>
</evidence>
<dbReference type="PANTHER" id="PTHR21311">
    <property type="entry name" value="CONSERVED OLIGOMERIC GOLGI COMPLEX COMPONENT 8"/>
    <property type="match status" value="1"/>
</dbReference>
<evidence type="ECO:0000256" key="1">
    <source>
        <dbReference type="ARBA" id="ARBA00004395"/>
    </source>
</evidence>
<name>A0AAV5RQP1_MAUHU</name>
<dbReference type="PANTHER" id="PTHR21311:SF0">
    <property type="entry name" value="CONSERVED OLIGOMERIC GOLGI COMPLEX SUBUNIT 8"/>
    <property type="match status" value="1"/>
</dbReference>
<feature type="compositionally biased region" description="Basic and acidic residues" evidence="10">
    <location>
        <begin position="413"/>
        <end position="438"/>
    </location>
</feature>
<keyword evidence="4" id="KW-0813">Transport</keyword>
<feature type="compositionally biased region" description="Polar residues" evidence="10">
    <location>
        <begin position="120"/>
        <end position="131"/>
    </location>
</feature>
<comment type="subcellular location">
    <subcellularLocation>
        <location evidence="1">Golgi apparatus membrane</location>
        <topology evidence="1">Peripheral membrane protein</topology>
    </subcellularLocation>
</comment>
<evidence type="ECO:0000313" key="11">
    <source>
        <dbReference type="EMBL" id="GMM53745.1"/>
    </source>
</evidence>
<keyword evidence="7" id="KW-0472">Membrane</keyword>
<organism evidence="11 12">
    <name type="scientific">Maudiozyma humilis</name>
    <name type="common">Sour dough yeast</name>
    <name type="synonym">Kazachstania humilis</name>
    <dbReference type="NCBI Taxonomy" id="51915"/>
    <lineage>
        <taxon>Eukaryota</taxon>
        <taxon>Fungi</taxon>
        <taxon>Dikarya</taxon>
        <taxon>Ascomycota</taxon>
        <taxon>Saccharomycotina</taxon>
        <taxon>Saccharomycetes</taxon>
        <taxon>Saccharomycetales</taxon>
        <taxon>Saccharomycetaceae</taxon>
        <taxon>Maudiozyma</taxon>
    </lineage>
</organism>
<dbReference type="InterPro" id="IPR007255">
    <property type="entry name" value="COG8"/>
</dbReference>
<dbReference type="AlphaFoldDB" id="A0AAV5RQP1"/>
<accession>A0AAV5RQP1</accession>
<evidence type="ECO:0000256" key="5">
    <source>
        <dbReference type="ARBA" id="ARBA00022927"/>
    </source>
</evidence>
<comment type="similarity">
    <text evidence="2">Belongs to the COG8 family.</text>
</comment>
<dbReference type="GO" id="GO:0017119">
    <property type="term" value="C:Golgi transport complex"/>
    <property type="evidence" value="ECO:0007669"/>
    <property type="project" value="InterPro"/>
</dbReference>
<evidence type="ECO:0000256" key="8">
    <source>
        <dbReference type="ARBA" id="ARBA00031347"/>
    </source>
</evidence>
<protein>
    <recommendedName>
        <fullName evidence="3">Conserved oligomeric Golgi complex subunit 8</fullName>
    </recommendedName>
    <alternativeName>
        <fullName evidence="8">Component of oligomeric Golgi complex 8</fullName>
    </alternativeName>
</protein>
<keyword evidence="12" id="KW-1185">Reference proteome</keyword>
<keyword evidence="6" id="KW-0333">Golgi apparatus</keyword>
<feature type="region of interest" description="Disordered" evidence="10">
    <location>
        <begin position="108"/>
        <end position="163"/>
    </location>
</feature>
<evidence type="ECO:0000256" key="6">
    <source>
        <dbReference type="ARBA" id="ARBA00023034"/>
    </source>
</evidence>
<dbReference type="GO" id="GO:0006891">
    <property type="term" value="P:intra-Golgi vesicle-mediated transport"/>
    <property type="evidence" value="ECO:0007669"/>
    <property type="project" value="TreeGrafter"/>
</dbReference>
<feature type="coiled-coil region" evidence="9">
    <location>
        <begin position="55"/>
        <end position="82"/>
    </location>
</feature>
<keyword evidence="9" id="KW-0175">Coiled coil</keyword>
<dbReference type="GO" id="GO:0032258">
    <property type="term" value="P:cytoplasm to vacuole targeting by the Cvt pathway"/>
    <property type="evidence" value="ECO:0007669"/>
    <property type="project" value="TreeGrafter"/>
</dbReference>
<evidence type="ECO:0000256" key="2">
    <source>
        <dbReference type="ARBA" id="ARBA00006419"/>
    </source>
</evidence>
<evidence type="ECO:0000256" key="7">
    <source>
        <dbReference type="ARBA" id="ARBA00023136"/>
    </source>
</evidence>
<evidence type="ECO:0000256" key="4">
    <source>
        <dbReference type="ARBA" id="ARBA00022448"/>
    </source>
</evidence>
<proteinExistence type="inferred from homology"/>
<dbReference type="EMBL" id="BTGD01000001">
    <property type="protein sequence ID" value="GMM53745.1"/>
    <property type="molecule type" value="Genomic_DNA"/>
</dbReference>
<gene>
    <name evidence="11" type="ORF">DAKH74_003610</name>
</gene>
<sequence>MESILPELINTGTLKSKAEEKYCLDALESILQSETTDYTNYFSSRAESGSIVEEIAEVDAQMAALEKQVRTLLIENKDYVTKTILNKSRDTIMLEEVGRELEQLWELNSGNSEDKEAAKTASSGASVNESDSLLEEFLNETTKDGSDASSKTKKGGNTEDDEFHRALQTLRQRVMTKNEMSKVNSSASLTSIFENLTSITDLMELPSLAQTCIKTGHYQEAIMLYTHTTSLKAKFPDSSIVSDISASVQDAVGTTMLTGLIKLLSTNLTINSIKKILQYLVAIPPFSENDNNDALLIVYLAARLKFIEDEIDSYSSEEANANNSLLEISAKRQIEVIREHIYMSLTVYSKIFDVPLTEVVIALDARLRNTESVEKGEEKIEETEEKIEEKQEETTIEEEKEEQTAAPEGTEEDTTKDVDQSNTDDKDGTADDNQKDNTEVDIAGDSNPPAPETTEATEKNSTQVTPSRSDDTTPVKTNPLMLNFVNDCLNFLLEKLQETHRRDSSIINNSTCLQLVYCSFRLNDLNRNYHHLFLNKILEKNLFTAAQVHAAVVKRTELASKYSFT</sequence>
<evidence type="ECO:0000313" key="12">
    <source>
        <dbReference type="Proteomes" id="UP001377567"/>
    </source>
</evidence>
<dbReference type="GO" id="GO:0000139">
    <property type="term" value="C:Golgi membrane"/>
    <property type="evidence" value="ECO:0007669"/>
    <property type="project" value="UniProtKB-SubCell"/>
</dbReference>